<comment type="caution">
    <text evidence="3">The sequence shown here is derived from an EMBL/GenBank/DDBJ whole genome shotgun (WGS) entry which is preliminary data.</text>
</comment>
<keyword evidence="4" id="KW-1185">Reference proteome</keyword>
<dbReference type="PANTHER" id="PTHR15127">
    <property type="entry name" value="HEAVYWEIGHT, ISOFORM A"/>
    <property type="match status" value="1"/>
</dbReference>
<organism evidence="3 4">
    <name type="scientific">Aldrovandia affinis</name>
    <dbReference type="NCBI Taxonomy" id="143900"/>
    <lineage>
        <taxon>Eukaryota</taxon>
        <taxon>Metazoa</taxon>
        <taxon>Chordata</taxon>
        <taxon>Craniata</taxon>
        <taxon>Vertebrata</taxon>
        <taxon>Euteleostomi</taxon>
        <taxon>Actinopterygii</taxon>
        <taxon>Neopterygii</taxon>
        <taxon>Teleostei</taxon>
        <taxon>Notacanthiformes</taxon>
        <taxon>Halosauridae</taxon>
        <taxon>Aldrovandia</taxon>
    </lineage>
</organism>
<feature type="region of interest" description="Disordered" evidence="2">
    <location>
        <begin position="232"/>
        <end position="279"/>
    </location>
</feature>
<dbReference type="AlphaFoldDB" id="A0AAD7W3P8"/>
<proteinExistence type="predicted"/>
<dbReference type="InterPro" id="IPR051846">
    <property type="entry name" value="SH2_domain_adapters"/>
</dbReference>
<feature type="compositionally biased region" description="Basic and acidic residues" evidence="2">
    <location>
        <begin position="268"/>
        <end position="279"/>
    </location>
</feature>
<evidence type="ECO:0000256" key="2">
    <source>
        <dbReference type="SAM" id="MobiDB-lite"/>
    </source>
</evidence>
<feature type="region of interest" description="Disordered" evidence="2">
    <location>
        <begin position="295"/>
        <end position="328"/>
    </location>
</feature>
<sequence>MAKWFKDFPINLKSGTDRIRSASESSSQSRARPGLAAGIGTKTSSAKGGSPRKNSGVEGGGVGGVGSILSGRNRKNSAIELGRNGTTSGGSIKDGKVWDSFIPGKSRKNSKVESGVEEHRPLKSSSSVNAYISRLIKVDKQDKNPNFNSGTSGPVGPETEKGNAACKTETVIILEDYADPFDAQKTREQREAEREGENDGYMEPYDAQLMITDVAAFCTEIRRRYALLEGGEGAAEEGKPAPPQIYDTPYEAGTEGEGGGVRVPVTRPELDPRPPTEYELPWEWKKEQIVKALSAQFEERPSPPPPKRTPPLAGASSTCGRRVGTRRY</sequence>
<evidence type="ECO:0000313" key="4">
    <source>
        <dbReference type="Proteomes" id="UP001221898"/>
    </source>
</evidence>
<dbReference type="Proteomes" id="UP001221898">
    <property type="component" value="Unassembled WGS sequence"/>
</dbReference>
<feature type="region of interest" description="Disordered" evidence="2">
    <location>
        <begin position="15"/>
        <end position="121"/>
    </location>
</feature>
<feature type="compositionally biased region" description="Gly residues" evidence="2">
    <location>
        <begin position="57"/>
        <end position="66"/>
    </location>
</feature>
<gene>
    <name evidence="3" type="ORF">AAFF_G00237870</name>
</gene>
<evidence type="ECO:0000256" key="1">
    <source>
        <dbReference type="ARBA" id="ARBA00022999"/>
    </source>
</evidence>
<dbReference type="EMBL" id="JAINUG010000316">
    <property type="protein sequence ID" value="KAJ8378575.1"/>
    <property type="molecule type" value="Genomic_DNA"/>
</dbReference>
<evidence type="ECO:0000313" key="3">
    <source>
        <dbReference type="EMBL" id="KAJ8378575.1"/>
    </source>
</evidence>
<reference evidence="3" key="1">
    <citation type="journal article" date="2023" name="Science">
        <title>Genome structures resolve the early diversification of teleost fishes.</title>
        <authorList>
            <person name="Parey E."/>
            <person name="Louis A."/>
            <person name="Montfort J."/>
            <person name="Bouchez O."/>
            <person name="Roques C."/>
            <person name="Iampietro C."/>
            <person name="Lluch J."/>
            <person name="Castinel A."/>
            <person name="Donnadieu C."/>
            <person name="Desvignes T."/>
            <person name="Floi Bucao C."/>
            <person name="Jouanno E."/>
            <person name="Wen M."/>
            <person name="Mejri S."/>
            <person name="Dirks R."/>
            <person name="Jansen H."/>
            <person name="Henkel C."/>
            <person name="Chen W.J."/>
            <person name="Zahm M."/>
            <person name="Cabau C."/>
            <person name="Klopp C."/>
            <person name="Thompson A.W."/>
            <person name="Robinson-Rechavi M."/>
            <person name="Braasch I."/>
            <person name="Lecointre G."/>
            <person name="Bobe J."/>
            <person name="Postlethwait J.H."/>
            <person name="Berthelot C."/>
            <person name="Roest Crollius H."/>
            <person name="Guiguen Y."/>
        </authorList>
    </citation>
    <scope>NUCLEOTIDE SEQUENCE</scope>
    <source>
        <strain evidence="3">NC1722</strain>
    </source>
</reference>
<evidence type="ECO:0008006" key="5">
    <source>
        <dbReference type="Google" id="ProtNLM"/>
    </source>
</evidence>
<name>A0AAD7W3P8_9TELE</name>
<feature type="region of interest" description="Disordered" evidence="2">
    <location>
        <begin position="142"/>
        <end position="162"/>
    </location>
</feature>
<protein>
    <recommendedName>
        <fullName evidence="5">Src homology 2 domain containing E</fullName>
    </recommendedName>
</protein>
<accession>A0AAD7W3P8</accession>
<keyword evidence="1" id="KW-0727">SH2 domain</keyword>
<dbReference type="PANTHER" id="PTHR15127:SF29">
    <property type="entry name" value="SH2 DOMAIN-CONTAINING ADAPTER PROTEIN E"/>
    <property type="match status" value="1"/>
</dbReference>
<dbReference type="GO" id="GO:0001784">
    <property type="term" value="F:phosphotyrosine residue binding"/>
    <property type="evidence" value="ECO:0007669"/>
    <property type="project" value="TreeGrafter"/>
</dbReference>
<feature type="compositionally biased region" description="Basic and acidic residues" evidence="2">
    <location>
        <begin position="110"/>
        <end position="121"/>
    </location>
</feature>
<feature type="compositionally biased region" description="Low complexity" evidence="2">
    <location>
        <begin position="22"/>
        <end position="32"/>
    </location>
</feature>